<evidence type="ECO:0000256" key="7">
    <source>
        <dbReference type="SAM" id="MobiDB-lite"/>
    </source>
</evidence>
<keyword evidence="2" id="KW-0805">Transcription regulation</keyword>
<dbReference type="GeneID" id="101999638"/>
<name>A0ABM0KC11_MICOH</name>
<keyword evidence="6" id="KW-0539">Nucleus</keyword>
<feature type="region of interest" description="Disordered" evidence="7">
    <location>
        <begin position="258"/>
        <end position="284"/>
    </location>
</feature>
<protein>
    <submittedName>
        <fullName evidence="10">Prospero homeobox protein 2 isoform X1</fullName>
    </submittedName>
</protein>
<dbReference type="InterPro" id="IPR037131">
    <property type="entry name" value="Homeo_prospero_dom_sf"/>
</dbReference>
<dbReference type="InterPro" id="IPR023082">
    <property type="entry name" value="Homeo_prospero_dom"/>
</dbReference>
<feature type="region of interest" description="Disordered" evidence="7">
    <location>
        <begin position="82"/>
        <end position="129"/>
    </location>
</feature>
<sequence>MDVPPVLLSPQSQTCSHLAETCMEGDRSPPTVELGRDSSIPSGQLTSSRLTDSDWFWNEHIQAKRARVETIVRGMCLSPSPLVSGSARARERSCYPEKARERKRKQSLPMHQGPLKSVPVWDRASKKGGTRVKEQLHLLKQQLRHLQEHVLQVAEPRAPAQGPEGTEQRSPTGAKPKNSSLPSPRTMESKPQPSSNKDICGAVKPRMVEVQQQAEEAMLRPSGPRALVETLRKELSRAMSQAVDSVLQQVLLDPPGHLSQQEPSCLGLASEGRSQPSPSGRSAYQSPLAIATLPRRVQPQAGVPLGNSSLATPLDSPTCPASPRAVPKPYQSPLSNCPLTAVPSHIWENQILSQLLGRGPDGHWSGSPPQDSSPAQSRASPESAQQPWGLSQQQLPLSFTPVYLESRPLPPSVKMEPGGLRGMADRIPFSSIHHIQEGLSPGHLKKAKLMFFFTRYPSSSLLKAYFPDVQFNRCITSQMIKWFSNFREFYYIQMEKYARQAISDGVTNPKMLAVLRDSEIFRVLNTHYNKGNDFEVPDCFLEIATLTLQEFFRAVSTGKDSDPSWKKPIYKIISKLDSDIPEILKSSNYAQELFRS</sequence>
<dbReference type="Pfam" id="PF05044">
    <property type="entry name" value="HPD"/>
    <property type="match status" value="1"/>
</dbReference>
<gene>
    <name evidence="10" type="primary">Prox2</name>
</gene>
<keyword evidence="5" id="KW-0804">Transcription</keyword>
<evidence type="ECO:0000256" key="3">
    <source>
        <dbReference type="ARBA" id="ARBA00023125"/>
    </source>
</evidence>
<dbReference type="GO" id="GO:0003677">
    <property type="term" value="F:DNA binding"/>
    <property type="evidence" value="ECO:0007669"/>
    <property type="project" value="UniProtKB-KW"/>
</dbReference>
<evidence type="ECO:0000256" key="1">
    <source>
        <dbReference type="ARBA" id="ARBA00004123"/>
    </source>
</evidence>
<comment type="subcellular location">
    <subcellularLocation>
        <location evidence="1">Nucleus</location>
    </subcellularLocation>
</comment>
<feature type="domain" description="Prospero" evidence="8">
    <location>
        <begin position="436"/>
        <end position="594"/>
    </location>
</feature>
<feature type="compositionally biased region" description="Polar residues" evidence="7">
    <location>
        <begin position="272"/>
        <end position="284"/>
    </location>
</feature>
<evidence type="ECO:0000313" key="9">
    <source>
        <dbReference type="Proteomes" id="UP000694915"/>
    </source>
</evidence>
<reference evidence="10" key="1">
    <citation type="submission" date="2025-08" db="UniProtKB">
        <authorList>
            <consortium name="RefSeq"/>
        </authorList>
    </citation>
    <scope>IDENTIFICATION</scope>
</reference>
<feature type="compositionally biased region" description="Basic and acidic residues" evidence="7">
    <location>
        <begin position="88"/>
        <end position="100"/>
    </location>
</feature>
<dbReference type="Gene3D" id="1.10.10.500">
    <property type="entry name" value="Homeo-prospero domain"/>
    <property type="match status" value="1"/>
</dbReference>
<dbReference type="RefSeq" id="XP_005343414.1">
    <property type="nucleotide sequence ID" value="XM_005343357.2"/>
</dbReference>
<dbReference type="PANTHER" id="PTHR12198:SF5">
    <property type="entry name" value="PROSPERO HOMEOBOX PROTEIN 2"/>
    <property type="match status" value="1"/>
</dbReference>
<keyword evidence="3 10" id="KW-0238">DNA-binding</keyword>
<dbReference type="InterPro" id="IPR009057">
    <property type="entry name" value="Homeodomain-like_sf"/>
</dbReference>
<keyword evidence="9" id="KW-1185">Reference proteome</keyword>
<evidence type="ECO:0000313" key="10">
    <source>
        <dbReference type="RefSeq" id="XP_005343414.1"/>
    </source>
</evidence>
<dbReference type="PANTHER" id="PTHR12198">
    <property type="entry name" value="HOMEOBOX PROTEIN PROSPERO/PROX-1/CEH-26"/>
    <property type="match status" value="1"/>
</dbReference>
<accession>A0ABM0KC11</accession>
<dbReference type="InterPro" id="IPR039350">
    <property type="entry name" value="Prospero_homeodomain"/>
</dbReference>
<proteinExistence type="predicted"/>
<dbReference type="Proteomes" id="UP000694915">
    <property type="component" value="Chromosome 1"/>
</dbReference>
<feature type="region of interest" description="Disordered" evidence="7">
    <location>
        <begin position="156"/>
        <end position="199"/>
    </location>
</feature>
<keyword evidence="4 10" id="KW-0371">Homeobox</keyword>
<evidence type="ECO:0000256" key="5">
    <source>
        <dbReference type="ARBA" id="ARBA00023163"/>
    </source>
</evidence>
<evidence type="ECO:0000259" key="8">
    <source>
        <dbReference type="PROSITE" id="PS51818"/>
    </source>
</evidence>
<feature type="region of interest" description="Disordered" evidence="7">
    <location>
        <begin position="25"/>
        <end position="46"/>
    </location>
</feature>
<dbReference type="SUPFAM" id="SSF46689">
    <property type="entry name" value="Homeodomain-like"/>
    <property type="match status" value="1"/>
</dbReference>
<feature type="compositionally biased region" description="Polar residues" evidence="7">
    <location>
        <begin position="367"/>
        <end position="387"/>
    </location>
</feature>
<evidence type="ECO:0000256" key="2">
    <source>
        <dbReference type="ARBA" id="ARBA00023015"/>
    </source>
</evidence>
<feature type="region of interest" description="Disordered" evidence="7">
    <location>
        <begin position="357"/>
        <end position="387"/>
    </location>
</feature>
<dbReference type="PROSITE" id="PS51818">
    <property type="entry name" value="HOMEO_PROSPERO"/>
    <property type="match status" value="1"/>
</dbReference>
<organism evidence="9 10">
    <name type="scientific">Microtus ochrogaster</name>
    <name type="common">Prairie vole</name>
    <dbReference type="NCBI Taxonomy" id="79684"/>
    <lineage>
        <taxon>Eukaryota</taxon>
        <taxon>Metazoa</taxon>
        <taxon>Chordata</taxon>
        <taxon>Craniata</taxon>
        <taxon>Vertebrata</taxon>
        <taxon>Euteleostomi</taxon>
        <taxon>Mammalia</taxon>
        <taxon>Eutheria</taxon>
        <taxon>Euarchontoglires</taxon>
        <taxon>Glires</taxon>
        <taxon>Rodentia</taxon>
        <taxon>Myomorpha</taxon>
        <taxon>Muroidea</taxon>
        <taxon>Cricetidae</taxon>
        <taxon>Arvicolinae</taxon>
        <taxon>Microtus</taxon>
    </lineage>
</organism>
<feature type="region of interest" description="Disordered" evidence="7">
    <location>
        <begin position="299"/>
        <end position="327"/>
    </location>
</feature>
<evidence type="ECO:0000256" key="6">
    <source>
        <dbReference type="ARBA" id="ARBA00023242"/>
    </source>
</evidence>
<evidence type="ECO:0000256" key="4">
    <source>
        <dbReference type="ARBA" id="ARBA00023155"/>
    </source>
</evidence>